<dbReference type="GO" id="GO:0005524">
    <property type="term" value="F:ATP binding"/>
    <property type="evidence" value="ECO:0007669"/>
    <property type="project" value="UniProtKB-KW"/>
</dbReference>
<keyword evidence="4 8" id="KW-0418">Kinase</keyword>
<comment type="caution">
    <text evidence="8">Lacks conserved residue(s) required for the propagation of feature annotation.</text>
</comment>
<dbReference type="PANTHER" id="PTHR20275">
    <property type="entry name" value="NAD KINASE"/>
    <property type="match status" value="1"/>
</dbReference>
<gene>
    <name evidence="9" type="primary">nadF</name>
    <name evidence="8" type="synonym">nadK</name>
    <name evidence="9" type="ORF">HSR121_1358</name>
</gene>
<feature type="binding site" evidence="8">
    <location>
        <position position="184"/>
    </location>
    <ligand>
        <name>NAD(+)</name>
        <dbReference type="ChEBI" id="CHEBI:57540"/>
    </ligand>
</feature>
<comment type="cofactor">
    <cofactor evidence="8">
        <name>a divalent metal cation</name>
        <dbReference type="ChEBI" id="CHEBI:60240"/>
    </cofactor>
</comment>
<dbReference type="InterPro" id="IPR017437">
    <property type="entry name" value="ATP-NAD_kinase_PpnK-typ_C"/>
</dbReference>
<dbReference type="Pfam" id="PF01513">
    <property type="entry name" value="NAD_kinase"/>
    <property type="match status" value="1"/>
</dbReference>
<dbReference type="Proteomes" id="UP000663525">
    <property type="component" value="Chromosome"/>
</dbReference>
<dbReference type="EC" id="2.7.1.23" evidence="8"/>
<feature type="active site" description="Proton acceptor" evidence="8">
    <location>
        <position position="79"/>
    </location>
</feature>
<evidence type="ECO:0000256" key="3">
    <source>
        <dbReference type="ARBA" id="ARBA00022741"/>
    </source>
</evidence>
<accession>A0A897MYH5</accession>
<comment type="similarity">
    <text evidence="8">Belongs to the NAD kinase family.</text>
</comment>
<keyword evidence="5 8" id="KW-0067">ATP-binding</keyword>
<reference evidence="9" key="1">
    <citation type="submission" date="2020-11" db="EMBL/GenBank/DDBJ databases">
        <title>Carbohydrate-dependent, anaerobic sulfur respiration: A novel catabolism in halophilic archaea.</title>
        <authorList>
            <person name="Sorokin D.Y."/>
            <person name="Messina E."/>
            <person name="Smedile F."/>
            <person name="La Cono V."/>
            <person name="Hallsworth J.E."/>
            <person name="Yakimov M.M."/>
        </authorList>
    </citation>
    <scope>NUCLEOTIDE SEQUENCE</scope>
    <source>
        <strain evidence="9">HSR12-1</strain>
    </source>
</reference>
<comment type="subcellular location">
    <subcellularLocation>
        <location evidence="8">Cytoplasm</location>
    </subcellularLocation>
</comment>
<dbReference type="GO" id="GO:0019674">
    <property type="term" value="P:NAD+ metabolic process"/>
    <property type="evidence" value="ECO:0007669"/>
    <property type="project" value="InterPro"/>
</dbReference>
<dbReference type="EMBL" id="CP064787">
    <property type="protein sequence ID" value="QSG05702.1"/>
    <property type="molecule type" value="Genomic_DNA"/>
</dbReference>
<dbReference type="GO" id="GO:0003951">
    <property type="term" value="F:NAD+ kinase activity"/>
    <property type="evidence" value="ECO:0007669"/>
    <property type="project" value="UniProtKB-UniRule"/>
</dbReference>
<feature type="binding site" evidence="8">
    <location>
        <begin position="152"/>
        <end position="153"/>
    </location>
    <ligand>
        <name>NAD(+)</name>
        <dbReference type="ChEBI" id="CHEBI:57540"/>
    </ligand>
</feature>
<feature type="binding site" evidence="8">
    <location>
        <position position="182"/>
    </location>
    <ligand>
        <name>NAD(+)</name>
        <dbReference type="ChEBI" id="CHEBI:57540"/>
    </ligand>
</feature>
<feature type="binding site" evidence="8">
    <location>
        <begin position="195"/>
        <end position="200"/>
    </location>
    <ligand>
        <name>NAD(+)</name>
        <dbReference type="ChEBI" id="CHEBI:57540"/>
    </ligand>
</feature>
<dbReference type="GO" id="GO:0046872">
    <property type="term" value="F:metal ion binding"/>
    <property type="evidence" value="ECO:0007669"/>
    <property type="project" value="UniProtKB-UniRule"/>
</dbReference>
<dbReference type="Pfam" id="PF20143">
    <property type="entry name" value="NAD_kinase_C"/>
    <property type="match status" value="1"/>
</dbReference>
<feature type="binding site" evidence="8">
    <location>
        <begin position="79"/>
        <end position="80"/>
    </location>
    <ligand>
        <name>NAD(+)</name>
        <dbReference type="ChEBI" id="CHEBI:57540"/>
    </ligand>
</feature>
<dbReference type="GeneID" id="68854963"/>
<evidence type="ECO:0000256" key="5">
    <source>
        <dbReference type="ARBA" id="ARBA00022840"/>
    </source>
</evidence>
<dbReference type="AlphaFoldDB" id="A0A897MYH5"/>
<feature type="binding site" evidence="8">
    <location>
        <position position="219"/>
    </location>
    <ligand>
        <name>NAD(+)</name>
        <dbReference type="ChEBI" id="CHEBI:57540"/>
    </ligand>
</feature>
<dbReference type="Gene3D" id="3.40.50.10330">
    <property type="entry name" value="Probable inorganic polyphosphate/atp-NAD kinase, domain 1"/>
    <property type="match status" value="1"/>
</dbReference>
<evidence type="ECO:0000256" key="1">
    <source>
        <dbReference type="ARBA" id="ARBA00022490"/>
    </source>
</evidence>
<proteinExistence type="inferred from homology"/>
<keyword evidence="6 8" id="KW-0521">NADP</keyword>
<dbReference type="GO" id="GO:0005737">
    <property type="term" value="C:cytoplasm"/>
    <property type="evidence" value="ECO:0007669"/>
    <property type="project" value="UniProtKB-SubCell"/>
</dbReference>
<organism evidence="9 10">
    <name type="scientific">Halapricum desulfuricans</name>
    <dbReference type="NCBI Taxonomy" id="2841257"/>
    <lineage>
        <taxon>Archaea</taxon>
        <taxon>Methanobacteriati</taxon>
        <taxon>Methanobacteriota</taxon>
        <taxon>Stenosarchaea group</taxon>
        <taxon>Halobacteria</taxon>
        <taxon>Halobacteriales</taxon>
        <taxon>Haloarculaceae</taxon>
        <taxon>Halapricum</taxon>
    </lineage>
</organism>
<dbReference type="RefSeq" id="WP_229115516.1">
    <property type="nucleotide sequence ID" value="NZ_CP064787.1"/>
</dbReference>
<dbReference type="InterPro" id="IPR016064">
    <property type="entry name" value="NAD/diacylglycerol_kinase_sf"/>
</dbReference>
<evidence type="ECO:0000313" key="10">
    <source>
        <dbReference type="Proteomes" id="UP000663525"/>
    </source>
</evidence>
<evidence type="ECO:0000256" key="4">
    <source>
        <dbReference type="ARBA" id="ARBA00022777"/>
    </source>
</evidence>
<comment type="function">
    <text evidence="8">Involved in the regulation of the intracellular balance of NAD and NADP, and is a key enzyme in the biosynthesis of NADP. Catalyzes specifically the phosphorylation on 2'-hydroxyl of the adenosine moiety of NAD to yield NADP.</text>
</comment>
<dbReference type="InterPro" id="IPR017438">
    <property type="entry name" value="ATP-NAD_kinase_N"/>
</dbReference>
<keyword evidence="1 8" id="KW-0963">Cytoplasm</keyword>
<keyword evidence="7 8" id="KW-0520">NAD</keyword>
<name>A0A897MYH5_9EURY</name>
<evidence type="ECO:0000256" key="8">
    <source>
        <dbReference type="HAMAP-Rule" id="MF_00361"/>
    </source>
</evidence>
<keyword evidence="2 8" id="KW-0808">Transferase</keyword>
<evidence type="ECO:0000313" key="9">
    <source>
        <dbReference type="EMBL" id="QSG05702.1"/>
    </source>
</evidence>
<evidence type="ECO:0000256" key="7">
    <source>
        <dbReference type="ARBA" id="ARBA00023027"/>
    </source>
</evidence>
<evidence type="ECO:0000256" key="6">
    <source>
        <dbReference type="ARBA" id="ARBA00022857"/>
    </source>
</evidence>
<keyword evidence="3 8" id="KW-0547">Nucleotide-binding</keyword>
<protein>
    <recommendedName>
        <fullName evidence="8">NAD kinase</fullName>
        <ecNumber evidence="8">2.7.1.23</ecNumber>
    </recommendedName>
    <alternativeName>
        <fullName evidence="8">ATP-dependent NAD kinase</fullName>
    </alternativeName>
</protein>
<sequence>MQLGIVGQKGNPRAQSLVEAIGRSFRDDVDVLVDSVTAETLSEERGRGYGPSGSERFEPDSIAIDDLNTCDLVVAIGGDGTFLFAARGVEDTPIMGVNLGEVGFLNGIAPDDAIEAVHDVVDDLREDGQTSTRALSRVRATGEDWTLPPSLNEVVIQGPQRGHGNGVDVTVRVDGSLYTSGHADGVLVATPTGSTAYNLSEAGPLVHPNVDAMVVTEMAAELEMPPLVVDEDSELTINVESDGGATVVSDGRVSQDIETPARVTLRRAEESVHVAGPPLDFFAALGKLE</sequence>
<comment type="catalytic activity">
    <reaction evidence="8">
        <text>NAD(+) + ATP = ADP + NADP(+) + H(+)</text>
        <dbReference type="Rhea" id="RHEA:18629"/>
        <dbReference type="ChEBI" id="CHEBI:15378"/>
        <dbReference type="ChEBI" id="CHEBI:30616"/>
        <dbReference type="ChEBI" id="CHEBI:57540"/>
        <dbReference type="ChEBI" id="CHEBI:58349"/>
        <dbReference type="ChEBI" id="CHEBI:456216"/>
        <dbReference type="EC" id="2.7.1.23"/>
    </reaction>
</comment>
<dbReference type="SUPFAM" id="SSF111331">
    <property type="entry name" value="NAD kinase/diacylglycerol kinase-like"/>
    <property type="match status" value="1"/>
</dbReference>
<dbReference type="PANTHER" id="PTHR20275:SF43">
    <property type="entry name" value="BIFUNCTIONAL NADP PHOSPHATASE_NAD KINASE"/>
    <property type="match status" value="1"/>
</dbReference>
<dbReference type="Gene3D" id="2.60.200.30">
    <property type="entry name" value="Probable inorganic polyphosphate/atp-NAD kinase, domain 2"/>
    <property type="match status" value="1"/>
</dbReference>
<evidence type="ECO:0000256" key="2">
    <source>
        <dbReference type="ARBA" id="ARBA00022679"/>
    </source>
</evidence>
<dbReference type="GO" id="GO:0006741">
    <property type="term" value="P:NADP+ biosynthetic process"/>
    <property type="evidence" value="ECO:0007669"/>
    <property type="project" value="UniProtKB-UniRule"/>
</dbReference>
<dbReference type="InterPro" id="IPR002504">
    <property type="entry name" value="NADK"/>
</dbReference>
<dbReference type="HAMAP" id="MF_00361">
    <property type="entry name" value="NAD_kinase"/>
    <property type="match status" value="1"/>
</dbReference>